<evidence type="ECO:0000313" key="2">
    <source>
        <dbReference type="EMBL" id="ARR28828.1"/>
    </source>
</evidence>
<keyword evidence="3" id="KW-1185">Reference proteome</keyword>
<protein>
    <submittedName>
        <fullName evidence="2">16sRNA processing protein motif protein</fullName>
    </submittedName>
</protein>
<dbReference type="RefSeq" id="YP_009362337.1">
    <property type="nucleotide sequence ID" value="NC_034618.1"/>
</dbReference>
<dbReference type="Proteomes" id="UP000203507">
    <property type="component" value="Segment"/>
</dbReference>
<dbReference type="GeneID" id="32878162"/>
<name>A0A1X9T550_9VIRU</name>
<dbReference type="KEGG" id="vg:32878162"/>
<feature type="compositionally biased region" description="Low complexity" evidence="1">
    <location>
        <begin position="321"/>
        <end position="332"/>
    </location>
</feature>
<dbReference type="EMBL" id="KX832224">
    <property type="protein sequence ID" value="ARR28828.1"/>
    <property type="molecule type" value="Genomic_DNA"/>
</dbReference>
<reference evidence="2" key="1">
    <citation type="journal article" date="2017" name="Vet. Pathol.">
        <title>Ranid Herpesvirus 3 and Proliferative Dermatitis in Free-Ranging Wild Common Frogs (Rana Temporaria).</title>
        <authorList>
            <person name="Origgi F.C."/>
            <person name="Schmidt B.R."/>
            <person name="Lohmann P."/>
            <person name="Otten P."/>
            <person name="Akdesir E."/>
            <person name="Gaschen V."/>
            <person name="Aguilar-Bultet L."/>
            <person name="Wahli T."/>
            <person name="Sattler U."/>
            <person name="Stoffel M.H."/>
        </authorList>
    </citation>
    <scope>NUCLEOTIDE SEQUENCE [LARGE SCALE GENOMIC DNA]</scope>
    <source>
        <strain evidence="2">FO1_2015</strain>
    </source>
</reference>
<feature type="region of interest" description="Disordered" evidence="1">
    <location>
        <begin position="312"/>
        <end position="333"/>
    </location>
</feature>
<proteinExistence type="predicted"/>
<sequence length="440" mass="50865">MQSTCNCCYDVGNRLYMDRLKNNDGFPTIKWHIPDCDKDKSNKAQDLGQALAQPRRYLKQKSFVVRRLRDLIVYSSNPIIQLENMMGAVATTLLNAGLLFQVMMENGHCFTDLFTHEMYKKCMYAQAIAQWLVINEYQFRHGNWDLISETAGEIFKPDLNDDPCIFCRFYGTECTHLCCFCHNMHPLSVPHEVPLIKKRKQSEKIKIMGASHTNHQKQTIYLDCEEKPDWYVSDVVPVVNCRVYVSASKPLGILSAKYYASTFAFKGFPSHYLTEFTKGNNLILYNAALAQMQKNQKHWEKGQYMREQNRLQREAKKKHTNSYSNKSSSNVKLRPPKHISDHFSITCCQNEQVPDFLKCYDKNRIAAVDSDIRNSEAKKLYLALENTQNDYGEGLILNVQPDVPIINTEMLKHVYKTNSAVSCINLDGQYIEYLSYDVNV</sequence>
<organism evidence="2">
    <name type="scientific">Ranid herpesvirus 3</name>
    <dbReference type="NCBI Taxonomy" id="1987509"/>
    <lineage>
        <taxon>Viruses</taxon>
        <taxon>Duplodnaviria</taxon>
        <taxon>Heunggongvirae</taxon>
        <taxon>Peploviricota</taxon>
        <taxon>Herviviricetes</taxon>
        <taxon>Herpesvirales</taxon>
        <taxon>Alloherpesviridae</taxon>
        <taxon>Batravirus</taxon>
        <taxon>Batravirus ranidallo3</taxon>
    </lineage>
</organism>
<accession>A0A1X9T550</accession>
<evidence type="ECO:0000313" key="3">
    <source>
        <dbReference type="Proteomes" id="UP000203507"/>
    </source>
</evidence>
<evidence type="ECO:0000256" key="1">
    <source>
        <dbReference type="SAM" id="MobiDB-lite"/>
    </source>
</evidence>